<dbReference type="SUPFAM" id="SSF46785">
    <property type="entry name" value="Winged helix' DNA-binding domain"/>
    <property type="match status" value="1"/>
</dbReference>
<evidence type="ECO:0000313" key="5">
    <source>
        <dbReference type="EMBL" id="GIH03011.1"/>
    </source>
</evidence>
<dbReference type="RefSeq" id="WP_203906938.1">
    <property type="nucleotide sequence ID" value="NZ_BONY01000005.1"/>
</dbReference>
<dbReference type="PANTHER" id="PTHR43537:SF24">
    <property type="entry name" value="GLUCONATE OPERON TRANSCRIPTIONAL REPRESSOR"/>
    <property type="match status" value="1"/>
</dbReference>
<evidence type="ECO:0000256" key="3">
    <source>
        <dbReference type="ARBA" id="ARBA00023163"/>
    </source>
</evidence>
<dbReference type="InterPro" id="IPR036388">
    <property type="entry name" value="WH-like_DNA-bd_sf"/>
</dbReference>
<comment type="caution">
    <text evidence="5">The sequence shown here is derived from an EMBL/GenBank/DDBJ whole genome shotgun (WGS) entry which is preliminary data.</text>
</comment>
<dbReference type="InterPro" id="IPR000524">
    <property type="entry name" value="Tscrpt_reg_HTH_GntR"/>
</dbReference>
<dbReference type="EMBL" id="BONY01000005">
    <property type="protein sequence ID" value="GIH03011.1"/>
    <property type="molecule type" value="Genomic_DNA"/>
</dbReference>
<keyword evidence="1" id="KW-0805">Transcription regulation</keyword>
<feature type="domain" description="HTH gntR-type" evidence="4">
    <location>
        <begin position="9"/>
        <end position="76"/>
    </location>
</feature>
<name>A0A8J3VE53_9ACTN</name>
<dbReference type="InterPro" id="IPR011711">
    <property type="entry name" value="GntR_C"/>
</dbReference>
<dbReference type="PROSITE" id="PS50949">
    <property type="entry name" value="HTH_GNTR"/>
    <property type="match status" value="1"/>
</dbReference>
<evidence type="ECO:0000256" key="1">
    <source>
        <dbReference type="ARBA" id="ARBA00023015"/>
    </source>
</evidence>
<keyword evidence="2" id="KW-0238">DNA-binding</keyword>
<dbReference type="AlphaFoldDB" id="A0A8J3VE53"/>
<organism evidence="5 6">
    <name type="scientific">Rhizocola hellebori</name>
    <dbReference type="NCBI Taxonomy" id="1392758"/>
    <lineage>
        <taxon>Bacteria</taxon>
        <taxon>Bacillati</taxon>
        <taxon>Actinomycetota</taxon>
        <taxon>Actinomycetes</taxon>
        <taxon>Micromonosporales</taxon>
        <taxon>Micromonosporaceae</taxon>
        <taxon>Rhizocola</taxon>
    </lineage>
</organism>
<accession>A0A8J3VE53</accession>
<dbReference type="PANTHER" id="PTHR43537">
    <property type="entry name" value="TRANSCRIPTIONAL REGULATOR, GNTR FAMILY"/>
    <property type="match status" value="1"/>
</dbReference>
<evidence type="ECO:0000313" key="6">
    <source>
        <dbReference type="Proteomes" id="UP000612899"/>
    </source>
</evidence>
<dbReference type="GO" id="GO:0003677">
    <property type="term" value="F:DNA binding"/>
    <property type="evidence" value="ECO:0007669"/>
    <property type="project" value="UniProtKB-KW"/>
</dbReference>
<keyword evidence="3" id="KW-0804">Transcription</keyword>
<dbReference type="InterPro" id="IPR008920">
    <property type="entry name" value="TF_FadR/GntR_C"/>
</dbReference>
<dbReference type="Pfam" id="PF00392">
    <property type="entry name" value="GntR"/>
    <property type="match status" value="1"/>
</dbReference>
<dbReference type="CDD" id="cd07377">
    <property type="entry name" value="WHTH_GntR"/>
    <property type="match status" value="1"/>
</dbReference>
<evidence type="ECO:0000256" key="2">
    <source>
        <dbReference type="ARBA" id="ARBA00023125"/>
    </source>
</evidence>
<dbReference type="SMART" id="SM00345">
    <property type="entry name" value="HTH_GNTR"/>
    <property type="match status" value="1"/>
</dbReference>
<dbReference type="GO" id="GO:0003700">
    <property type="term" value="F:DNA-binding transcription factor activity"/>
    <property type="evidence" value="ECO:0007669"/>
    <property type="project" value="InterPro"/>
</dbReference>
<dbReference type="Gene3D" id="1.10.10.10">
    <property type="entry name" value="Winged helix-like DNA-binding domain superfamily/Winged helix DNA-binding domain"/>
    <property type="match status" value="1"/>
</dbReference>
<keyword evidence="6" id="KW-1185">Reference proteome</keyword>
<dbReference type="Proteomes" id="UP000612899">
    <property type="component" value="Unassembled WGS sequence"/>
</dbReference>
<dbReference type="Gene3D" id="1.20.120.530">
    <property type="entry name" value="GntR ligand-binding domain-like"/>
    <property type="match status" value="1"/>
</dbReference>
<proteinExistence type="predicted"/>
<reference evidence="5" key="1">
    <citation type="submission" date="2021-01" db="EMBL/GenBank/DDBJ databases">
        <title>Whole genome shotgun sequence of Rhizocola hellebori NBRC 109834.</title>
        <authorList>
            <person name="Komaki H."/>
            <person name="Tamura T."/>
        </authorList>
    </citation>
    <scope>NUCLEOTIDE SEQUENCE</scope>
    <source>
        <strain evidence="5">NBRC 109834</strain>
    </source>
</reference>
<sequence length="226" mass="25543">MSLPLNSRPQLSEEVATHIRDLIMAGTVRPGERLRLEELAAKLGVSITPVREALLILRSEDMVELQPRRGYVVAPLSRQDIEDVFSLQANLAGELAARASRRTTENQLLQLNDLQAALREAAGEARLQELERLEFAFHRVINLVTESRKLARFLYTATRYTPHRFYASDPAWRANMLSDHQALLDALAARDAQAARAAMSRHFTDGAERLLKHLDDIGMWDKRPAQ</sequence>
<evidence type="ECO:0000259" key="4">
    <source>
        <dbReference type="PROSITE" id="PS50949"/>
    </source>
</evidence>
<dbReference type="Pfam" id="PF07729">
    <property type="entry name" value="FCD"/>
    <property type="match status" value="1"/>
</dbReference>
<gene>
    <name evidence="5" type="ORF">Rhe02_10780</name>
</gene>
<dbReference type="SMART" id="SM00895">
    <property type="entry name" value="FCD"/>
    <property type="match status" value="1"/>
</dbReference>
<dbReference type="InterPro" id="IPR036390">
    <property type="entry name" value="WH_DNA-bd_sf"/>
</dbReference>
<dbReference type="SUPFAM" id="SSF48008">
    <property type="entry name" value="GntR ligand-binding domain-like"/>
    <property type="match status" value="1"/>
</dbReference>
<protein>
    <submittedName>
        <fullName evidence="5">GntR family transcriptional regulator</fullName>
    </submittedName>
</protein>